<dbReference type="PANTHER" id="PTHR45947">
    <property type="entry name" value="SULFOQUINOVOSYL TRANSFERASE SQD2"/>
    <property type="match status" value="1"/>
</dbReference>
<accession>A0A4V1AVV8</accession>
<keyword evidence="3" id="KW-0808">Transferase</keyword>
<dbReference type="GO" id="GO:0016757">
    <property type="term" value="F:glycosyltransferase activity"/>
    <property type="evidence" value="ECO:0007669"/>
    <property type="project" value="InterPro"/>
</dbReference>
<name>A0A4V1AVV8_9GAMM</name>
<dbReference type="PANTHER" id="PTHR45947:SF3">
    <property type="entry name" value="SULFOQUINOVOSYL TRANSFERASE SQD2"/>
    <property type="match status" value="1"/>
</dbReference>
<dbReference type="InterPro" id="IPR001296">
    <property type="entry name" value="Glyco_trans_1"/>
</dbReference>
<keyword evidence="4" id="KW-1185">Reference proteome</keyword>
<dbReference type="Proteomes" id="UP000294325">
    <property type="component" value="Chromosome"/>
</dbReference>
<dbReference type="OrthoDB" id="4611853at2"/>
<reference evidence="3 4" key="1">
    <citation type="submission" date="2019-03" db="EMBL/GenBank/DDBJ databases">
        <title>The genome sequence of Nitrosococcus wardiae strain D1FHST reveals the archetypal metabolic capacity of ammonia-oxidizing Gammaproteobacteria.</title>
        <authorList>
            <person name="Wang L."/>
            <person name="Lim C.K."/>
            <person name="Hanson T.E."/>
            <person name="Dang H."/>
            <person name="Klotz M.G."/>
        </authorList>
    </citation>
    <scope>NUCLEOTIDE SEQUENCE [LARGE SCALE GENOMIC DNA]</scope>
    <source>
        <strain evidence="3 4">D1FHS</strain>
    </source>
</reference>
<protein>
    <submittedName>
        <fullName evidence="3">Glycosyltransferase family 4 protein</fullName>
    </submittedName>
</protein>
<dbReference type="AlphaFoldDB" id="A0A4V1AVV8"/>
<dbReference type="CDD" id="cd03801">
    <property type="entry name" value="GT4_PimA-like"/>
    <property type="match status" value="1"/>
</dbReference>
<evidence type="ECO:0000313" key="4">
    <source>
        <dbReference type="Proteomes" id="UP000294325"/>
    </source>
</evidence>
<dbReference type="InterPro" id="IPR050194">
    <property type="entry name" value="Glycosyltransferase_grp1"/>
</dbReference>
<gene>
    <name evidence="3" type="ORF">E3U44_08185</name>
</gene>
<evidence type="ECO:0000259" key="2">
    <source>
        <dbReference type="Pfam" id="PF13439"/>
    </source>
</evidence>
<dbReference type="Gene3D" id="3.40.50.2000">
    <property type="entry name" value="Glycogen Phosphorylase B"/>
    <property type="match status" value="2"/>
</dbReference>
<sequence length="394" mass="43998">MADKRRYLVVTEKFPPRKGGSNLWFDEVYRRIGDKNTHIVTNDQPGAGEYDTAHPNTIHRLSLARRWWLRPESLFIYLKLLLKSLSLSWRHPFDAVHAGRVLSEGFVGWLVARLGGVPLVIYAHGEEITTWRQPTKFKVMRFVYRRADQIIANSEFTREELLKLGVKSERIRVIFPGVDLGRFQPGLPSTDLRQALSLSSESKLILSVGRLSRRKGFDYILQSLPLLMEKGLDIHYGIIGIGEDEDYLIALARKLDVASRFHLLGHVSPEDLPRWYNAADVFAMPNRAVNNDTEGFGMVFIEAAACGKPVIAGQAGGTGSAVIDNVTGLRVDGASLEAVGKALEQILEDEDLARQLGQNGRTRAVESFSWDEVARKTLLLDSGVVSSTHSVPLK</sequence>
<dbReference type="RefSeq" id="WP_134357682.1">
    <property type="nucleotide sequence ID" value="NZ_CP038033.1"/>
</dbReference>
<dbReference type="Pfam" id="PF13439">
    <property type="entry name" value="Glyco_transf_4"/>
    <property type="match status" value="1"/>
</dbReference>
<evidence type="ECO:0000259" key="1">
    <source>
        <dbReference type="Pfam" id="PF00534"/>
    </source>
</evidence>
<organism evidence="3 4">
    <name type="scientific">Nitrosococcus wardiae</name>
    <dbReference type="NCBI Taxonomy" id="1814290"/>
    <lineage>
        <taxon>Bacteria</taxon>
        <taxon>Pseudomonadati</taxon>
        <taxon>Pseudomonadota</taxon>
        <taxon>Gammaproteobacteria</taxon>
        <taxon>Chromatiales</taxon>
        <taxon>Chromatiaceae</taxon>
        <taxon>Nitrosococcus</taxon>
    </lineage>
</organism>
<dbReference type="KEGG" id="nwr:E3U44_08185"/>
<proteinExistence type="predicted"/>
<dbReference type="Pfam" id="PF00534">
    <property type="entry name" value="Glycos_transf_1"/>
    <property type="match status" value="1"/>
</dbReference>
<dbReference type="EMBL" id="CP038033">
    <property type="protein sequence ID" value="QBQ54485.1"/>
    <property type="molecule type" value="Genomic_DNA"/>
</dbReference>
<feature type="domain" description="Glycosyltransferase subfamily 4-like N-terminal" evidence="2">
    <location>
        <begin position="37"/>
        <end position="182"/>
    </location>
</feature>
<dbReference type="InterPro" id="IPR028098">
    <property type="entry name" value="Glyco_trans_4-like_N"/>
</dbReference>
<feature type="domain" description="Glycosyl transferase family 1" evidence="1">
    <location>
        <begin position="191"/>
        <end position="362"/>
    </location>
</feature>
<dbReference type="SUPFAM" id="SSF53756">
    <property type="entry name" value="UDP-Glycosyltransferase/glycogen phosphorylase"/>
    <property type="match status" value="1"/>
</dbReference>
<evidence type="ECO:0000313" key="3">
    <source>
        <dbReference type="EMBL" id="QBQ54485.1"/>
    </source>
</evidence>